<organism evidence="9 10">
    <name type="scientific">Aquisalinus flavus</name>
    <dbReference type="NCBI Taxonomy" id="1526572"/>
    <lineage>
        <taxon>Bacteria</taxon>
        <taxon>Pseudomonadati</taxon>
        <taxon>Pseudomonadota</taxon>
        <taxon>Alphaproteobacteria</taxon>
        <taxon>Parvularculales</taxon>
        <taxon>Parvularculaceae</taxon>
        <taxon>Aquisalinus</taxon>
    </lineage>
</organism>
<dbReference type="GO" id="GO:0008961">
    <property type="term" value="F:phosphatidylglycerol-prolipoprotein diacylglyceryl transferase activity"/>
    <property type="evidence" value="ECO:0007669"/>
    <property type="project" value="UniProtKB-UniRule"/>
</dbReference>
<evidence type="ECO:0000256" key="5">
    <source>
        <dbReference type="ARBA" id="ARBA00022989"/>
    </source>
</evidence>
<dbReference type="InterPro" id="IPR001640">
    <property type="entry name" value="Lgt"/>
</dbReference>
<evidence type="ECO:0000256" key="2">
    <source>
        <dbReference type="ARBA" id="ARBA00022475"/>
    </source>
</evidence>
<feature type="transmembrane region" description="Helical" evidence="7">
    <location>
        <begin position="147"/>
        <end position="168"/>
    </location>
</feature>
<keyword evidence="10" id="KW-1185">Reference proteome</keyword>
<keyword evidence="5 7" id="KW-1133">Transmembrane helix</keyword>
<keyword evidence="6 7" id="KW-0472">Membrane</keyword>
<feature type="transmembrane region" description="Helical" evidence="7">
    <location>
        <begin position="262"/>
        <end position="283"/>
    </location>
</feature>
<dbReference type="PROSITE" id="PS01311">
    <property type="entry name" value="LGT"/>
    <property type="match status" value="1"/>
</dbReference>
<evidence type="ECO:0000313" key="9">
    <source>
        <dbReference type="EMBL" id="GGD04287.1"/>
    </source>
</evidence>
<dbReference type="Pfam" id="PF01790">
    <property type="entry name" value="LGT"/>
    <property type="match status" value="1"/>
</dbReference>
<evidence type="ECO:0000256" key="7">
    <source>
        <dbReference type="HAMAP-Rule" id="MF_01147"/>
    </source>
</evidence>
<evidence type="ECO:0000256" key="1">
    <source>
        <dbReference type="ARBA" id="ARBA00007150"/>
    </source>
</evidence>
<dbReference type="EMBL" id="BMGH01000001">
    <property type="protein sequence ID" value="GGD04287.1"/>
    <property type="molecule type" value="Genomic_DNA"/>
</dbReference>
<evidence type="ECO:0000256" key="6">
    <source>
        <dbReference type="ARBA" id="ARBA00023136"/>
    </source>
</evidence>
<dbReference type="EC" id="2.5.1.145" evidence="7"/>
<dbReference type="HAMAP" id="MF_01147">
    <property type="entry name" value="Lgt"/>
    <property type="match status" value="1"/>
</dbReference>
<keyword evidence="2 7" id="KW-1003">Cell membrane</keyword>
<evidence type="ECO:0000256" key="4">
    <source>
        <dbReference type="ARBA" id="ARBA00022692"/>
    </source>
</evidence>
<name>A0A8J2Y4X4_9PROT</name>
<comment type="similarity">
    <text evidence="1 7">Belongs to the Lgt family.</text>
</comment>
<reference evidence="9" key="1">
    <citation type="journal article" date="2014" name="Int. J. Syst. Evol. Microbiol.">
        <title>Complete genome sequence of Corynebacterium casei LMG S-19264T (=DSM 44701T), isolated from a smear-ripened cheese.</title>
        <authorList>
            <consortium name="US DOE Joint Genome Institute (JGI-PGF)"/>
            <person name="Walter F."/>
            <person name="Albersmeier A."/>
            <person name="Kalinowski J."/>
            <person name="Ruckert C."/>
        </authorList>
    </citation>
    <scope>NUCLEOTIDE SEQUENCE</scope>
    <source>
        <strain evidence="9">CGMCC 1.12921</strain>
    </source>
</reference>
<keyword evidence="3 7" id="KW-0808">Transferase</keyword>
<feature type="binding site" evidence="7">
    <location>
        <position position="166"/>
    </location>
    <ligand>
        <name>a 1,2-diacyl-sn-glycero-3-phospho-(1'-sn-glycerol)</name>
        <dbReference type="ChEBI" id="CHEBI:64716"/>
    </ligand>
</feature>
<sequence>MSMLAAFALEIPYPDIDPVFFSIGPLPIRWYALAYITGIVLGWVYAVRLLKRDSLWQGQHAQGAPMSREMLDDLIFWVTIGIILGGRLGYVLFYKPALIIAPWEQLAGPLYLPPAIMLWQGGMSFHGGMLGVTLAGFFFARRHGLRFFSVADLFAVAAPIGLFFGRIANFINGELYGRPTDAPWAMVFPTDPVQLARHPSQLYEAFLEGLVLFAILAVGIWTYRILRKPGVATGIFLAGYGLSRIIVEIFREPDAHMPDFPLGITMGMILSLPMVLLGAWLVWRGWNGNLAGPVDKNTSRRKPPPKSASASLKDKPDDSAPVADADKPETDQKTSKA</sequence>
<evidence type="ECO:0000313" key="10">
    <source>
        <dbReference type="Proteomes" id="UP000613582"/>
    </source>
</evidence>
<reference evidence="9" key="2">
    <citation type="submission" date="2020-09" db="EMBL/GenBank/DDBJ databases">
        <authorList>
            <person name="Sun Q."/>
            <person name="Zhou Y."/>
        </authorList>
    </citation>
    <scope>NUCLEOTIDE SEQUENCE</scope>
    <source>
        <strain evidence="9">CGMCC 1.12921</strain>
    </source>
</reference>
<protein>
    <recommendedName>
        <fullName evidence="7">Phosphatidylglycerol--prolipoprotein diacylglyceryl transferase</fullName>
        <ecNumber evidence="7">2.5.1.145</ecNumber>
    </recommendedName>
</protein>
<comment type="function">
    <text evidence="7">Catalyzes the transfer of the diacylglyceryl group from phosphatidylglycerol to the sulfhydryl group of the N-terminal cysteine of a prolipoprotein, the first step in the formation of mature lipoproteins.</text>
</comment>
<feature type="compositionally biased region" description="Basic and acidic residues" evidence="8">
    <location>
        <begin position="312"/>
        <end position="337"/>
    </location>
</feature>
<accession>A0A8J2Y4X4</accession>
<proteinExistence type="inferred from homology"/>
<comment type="subcellular location">
    <subcellularLocation>
        <location evidence="7">Cell membrane</location>
        <topology evidence="7">Multi-pass membrane protein</topology>
    </subcellularLocation>
</comment>
<feature type="transmembrane region" description="Helical" evidence="7">
    <location>
        <begin position="28"/>
        <end position="47"/>
    </location>
</feature>
<dbReference type="PANTHER" id="PTHR30589">
    <property type="entry name" value="PROLIPOPROTEIN DIACYLGLYCERYL TRANSFERASE"/>
    <property type="match status" value="1"/>
</dbReference>
<feature type="transmembrane region" description="Helical" evidence="7">
    <location>
        <begin position="114"/>
        <end position="140"/>
    </location>
</feature>
<feature type="transmembrane region" description="Helical" evidence="7">
    <location>
        <begin position="74"/>
        <end position="94"/>
    </location>
</feature>
<dbReference type="UniPathway" id="UPA00664"/>
<keyword evidence="4 7" id="KW-0812">Transmembrane</keyword>
<evidence type="ECO:0000256" key="3">
    <source>
        <dbReference type="ARBA" id="ARBA00022679"/>
    </source>
</evidence>
<feature type="transmembrane region" description="Helical" evidence="7">
    <location>
        <begin position="230"/>
        <end position="250"/>
    </location>
</feature>
<dbReference type="GO" id="GO:0005886">
    <property type="term" value="C:plasma membrane"/>
    <property type="evidence" value="ECO:0007669"/>
    <property type="project" value="UniProtKB-SubCell"/>
</dbReference>
<dbReference type="NCBIfam" id="TIGR00544">
    <property type="entry name" value="lgt"/>
    <property type="match status" value="1"/>
</dbReference>
<evidence type="ECO:0000256" key="8">
    <source>
        <dbReference type="SAM" id="MobiDB-lite"/>
    </source>
</evidence>
<comment type="catalytic activity">
    <reaction evidence="7">
        <text>L-cysteinyl-[prolipoprotein] + a 1,2-diacyl-sn-glycero-3-phospho-(1'-sn-glycerol) = an S-1,2-diacyl-sn-glyceryl-L-cysteinyl-[prolipoprotein] + sn-glycerol 1-phosphate + H(+)</text>
        <dbReference type="Rhea" id="RHEA:56712"/>
        <dbReference type="Rhea" id="RHEA-COMP:14679"/>
        <dbReference type="Rhea" id="RHEA-COMP:14680"/>
        <dbReference type="ChEBI" id="CHEBI:15378"/>
        <dbReference type="ChEBI" id="CHEBI:29950"/>
        <dbReference type="ChEBI" id="CHEBI:57685"/>
        <dbReference type="ChEBI" id="CHEBI:64716"/>
        <dbReference type="ChEBI" id="CHEBI:140658"/>
        <dbReference type="EC" id="2.5.1.145"/>
    </reaction>
</comment>
<gene>
    <name evidence="7 9" type="primary">lgt</name>
    <name evidence="9" type="ORF">GCM10011342_11600</name>
</gene>
<feature type="region of interest" description="Disordered" evidence="8">
    <location>
        <begin position="293"/>
        <end position="337"/>
    </location>
</feature>
<comment type="caution">
    <text evidence="9">The sequence shown here is derived from an EMBL/GenBank/DDBJ whole genome shotgun (WGS) entry which is preliminary data.</text>
</comment>
<dbReference type="GO" id="GO:0042158">
    <property type="term" value="P:lipoprotein biosynthetic process"/>
    <property type="evidence" value="ECO:0007669"/>
    <property type="project" value="UniProtKB-UniRule"/>
</dbReference>
<dbReference type="Proteomes" id="UP000613582">
    <property type="component" value="Unassembled WGS sequence"/>
</dbReference>
<feature type="transmembrane region" description="Helical" evidence="7">
    <location>
        <begin position="205"/>
        <end position="223"/>
    </location>
</feature>
<dbReference type="PANTHER" id="PTHR30589:SF0">
    <property type="entry name" value="PHOSPHATIDYLGLYCEROL--PROLIPOPROTEIN DIACYLGLYCERYL TRANSFERASE"/>
    <property type="match status" value="1"/>
</dbReference>
<dbReference type="AlphaFoldDB" id="A0A8J2Y4X4"/>
<comment type="pathway">
    <text evidence="7">Protein modification; lipoprotein biosynthesis (diacylglyceryl transfer).</text>
</comment>